<proteinExistence type="predicted"/>
<name>A0A7N0V7J7_KALFE</name>
<keyword evidence="1" id="KW-0175">Coiled coil</keyword>
<organism evidence="2 3">
    <name type="scientific">Kalanchoe fedtschenkoi</name>
    <name type="common">Lavender scallops</name>
    <name type="synonym">South American air plant</name>
    <dbReference type="NCBI Taxonomy" id="63787"/>
    <lineage>
        <taxon>Eukaryota</taxon>
        <taxon>Viridiplantae</taxon>
        <taxon>Streptophyta</taxon>
        <taxon>Embryophyta</taxon>
        <taxon>Tracheophyta</taxon>
        <taxon>Spermatophyta</taxon>
        <taxon>Magnoliopsida</taxon>
        <taxon>eudicotyledons</taxon>
        <taxon>Gunneridae</taxon>
        <taxon>Pentapetalae</taxon>
        <taxon>Saxifragales</taxon>
        <taxon>Crassulaceae</taxon>
        <taxon>Kalanchoe</taxon>
    </lineage>
</organism>
<dbReference type="Gramene" id="Kaladp0115s0001.1.v1.1">
    <property type="protein sequence ID" value="Kaladp0115s0001.1.v1.1"/>
    <property type="gene ID" value="Kaladp0115s0001.v1.1"/>
</dbReference>
<dbReference type="AlphaFoldDB" id="A0A7N0V7J7"/>
<evidence type="ECO:0000313" key="2">
    <source>
        <dbReference type="EnsemblPlants" id="Kaladp0115s0001.1.v1.1"/>
    </source>
</evidence>
<reference evidence="2" key="1">
    <citation type="submission" date="2021-01" db="UniProtKB">
        <authorList>
            <consortium name="EnsemblPlants"/>
        </authorList>
    </citation>
    <scope>IDENTIFICATION</scope>
</reference>
<feature type="coiled-coil region" evidence="1">
    <location>
        <begin position="32"/>
        <end position="76"/>
    </location>
</feature>
<evidence type="ECO:0000256" key="1">
    <source>
        <dbReference type="SAM" id="Coils"/>
    </source>
</evidence>
<dbReference type="PANTHER" id="PTHR32278:SF111">
    <property type="entry name" value="F-BOX PROTEIN PP2-B12-RELATED"/>
    <property type="match status" value="1"/>
</dbReference>
<accession>A0A7N0V7J7</accession>
<dbReference type="PANTHER" id="PTHR32278">
    <property type="entry name" value="F-BOX DOMAIN-CONTAINING PROTEIN"/>
    <property type="match status" value="1"/>
</dbReference>
<keyword evidence="3" id="KW-1185">Reference proteome</keyword>
<dbReference type="Proteomes" id="UP000594263">
    <property type="component" value="Unplaced"/>
</dbReference>
<protein>
    <submittedName>
        <fullName evidence="2">Uncharacterized protein</fullName>
    </submittedName>
</protein>
<dbReference type="InterPro" id="IPR025886">
    <property type="entry name" value="PP2-like"/>
</dbReference>
<evidence type="ECO:0000313" key="3">
    <source>
        <dbReference type="Proteomes" id="UP000594263"/>
    </source>
</evidence>
<sequence>MATSSSALLSEKLAATLAEAVANLEPLDKELDHDELKQLQAAEDEVEALKLEVEELEQARKDAARAARLEKQAERARLMGDEFVSDEAIQELEDAKTQLDLDRWNFENDSFQLKVFQAQMGGEAAISEEDKFRMIAARELSIVSGETPEYWKWTSVPETRYAVAELLDGCWLEITGRIAASNLFPYTAYAAFFIFKLTDDSYGFNFPPVEAYAGNADSEKSVTNVYLVSEEDQTGSERADDGYPKRRADGWMEVELGTFFVKGDMEDESEIEISLKEISGNYGKKGLIVLGIELRPALDETK</sequence>
<dbReference type="Pfam" id="PF14299">
    <property type="entry name" value="PP2"/>
    <property type="match status" value="1"/>
</dbReference>
<dbReference type="EnsemblPlants" id="Kaladp0115s0001.1.v1.1">
    <property type="protein sequence ID" value="Kaladp0115s0001.1.v1.1"/>
    <property type="gene ID" value="Kaladp0115s0001.v1.1"/>
</dbReference>